<reference evidence="1" key="2">
    <citation type="journal article" date="2022" name="New Phytol.">
        <title>Evolutionary transition to the ectomycorrhizal habit in the genomes of a hyperdiverse lineage of mushroom-forming fungi.</title>
        <authorList>
            <person name="Looney B."/>
            <person name="Miyauchi S."/>
            <person name="Morin E."/>
            <person name="Drula E."/>
            <person name="Courty P.E."/>
            <person name="Kohler A."/>
            <person name="Kuo A."/>
            <person name="LaButti K."/>
            <person name="Pangilinan J."/>
            <person name="Lipzen A."/>
            <person name="Riley R."/>
            <person name="Andreopoulos W."/>
            <person name="He G."/>
            <person name="Johnson J."/>
            <person name="Nolan M."/>
            <person name="Tritt A."/>
            <person name="Barry K.W."/>
            <person name="Grigoriev I.V."/>
            <person name="Nagy L.G."/>
            <person name="Hibbett D."/>
            <person name="Henrissat B."/>
            <person name="Matheny P.B."/>
            <person name="Labbe J."/>
            <person name="Martin F.M."/>
        </authorList>
    </citation>
    <scope>NUCLEOTIDE SEQUENCE</scope>
    <source>
        <strain evidence="1">EC-137</strain>
    </source>
</reference>
<dbReference type="Proteomes" id="UP000814128">
    <property type="component" value="Unassembled WGS sequence"/>
</dbReference>
<reference evidence="1" key="1">
    <citation type="submission" date="2021-02" db="EMBL/GenBank/DDBJ databases">
        <authorList>
            <consortium name="DOE Joint Genome Institute"/>
            <person name="Ahrendt S."/>
            <person name="Looney B.P."/>
            <person name="Miyauchi S."/>
            <person name="Morin E."/>
            <person name="Drula E."/>
            <person name="Courty P.E."/>
            <person name="Chicoki N."/>
            <person name="Fauchery L."/>
            <person name="Kohler A."/>
            <person name="Kuo A."/>
            <person name="Labutti K."/>
            <person name="Pangilinan J."/>
            <person name="Lipzen A."/>
            <person name="Riley R."/>
            <person name="Andreopoulos W."/>
            <person name="He G."/>
            <person name="Johnson J."/>
            <person name="Barry K.W."/>
            <person name="Grigoriev I.V."/>
            <person name="Nagy L."/>
            <person name="Hibbett D."/>
            <person name="Henrissat B."/>
            <person name="Matheny P.B."/>
            <person name="Labbe J."/>
            <person name="Martin F."/>
        </authorList>
    </citation>
    <scope>NUCLEOTIDE SEQUENCE</scope>
    <source>
        <strain evidence="1">EC-137</strain>
    </source>
</reference>
<dbReference type="EMBL" id="MU273551">
    <property type="protein sequence ID" value="KAI0032262.1"/>
    <property type="molecule type" value="Genomic_DNA"/>
</dbReference>
<evidence type="ECO:0000313" key="1">
    <source>
        <dbReference type="EMBL" id="KAI0032262.1"/>
    </source>
</evidence>
<gene>
    <name evidence="1" type="ORF">K488DRAFT_78564</name>
</gene>
<comment type="caution">
    <text evidence="1">The sequence shown here is derived from an EMBL/GenBank/DDBJ whole genome shotgun (WGS) entry which is preliminary data.</text>
</comment>
<organism evidence="1 2">
    <name type="scientific">Vararia minispora EC-137</name>
    <dbReference type="NCBI Taxonomy" id="1314806"/>
    <lineage>
        <taxon>Eukaryota</taxon>
        <taxon>Fungi</taxon>
        <taxon>Dikarya</taxon>
        <taxon>Basidiomycota</taxon>
        <taxon>Agaricomycotina</taxon>
        <taxon>Agaricomycetes</taxon>
        <taxon>Russulales</taxon>
        <taxon>Lachnocladiaceae</taxon>
        <taxon>Vararia</taxon>
    </lineage>
</organism>
<protein>
    <submittedName>
        <fullName evidence="1">Uncharacterized protein</fullName>
    </submittedName>
</protein>
<name>A0ACB8QKS8_9AGAM</name>
<proteinExistence type="predicted"/>
<keyword evidence="2" id="KW-1185">Reference proteome</keyword>
<accession>A0ACB8QKS8</accession>
<evidence type="ECO:0000313" key="2">
    <source>
        <dbReference type="Proteomes" id="UP000814128"/>
    </source>
</evidence>
<sequence length="297" mass="32507">MPVVPAAAKVLVSGVNGYLCVWVAHTFLEHDYTIRGTARSYDYGFELVEVADTTAVRIDVVAHIASLFHYNATEPSDPIDLVVKSIVSILESIQAHALIVKRIALTTSYADWNDQAVDLVKKKSGVAGGATIYGASKTLAEMAAWKFLEQSVSVSDLVLINPPYLIGGPIQEVHSMVELNTSQKIIFDVLTGKLPDDQYEEIDFSLVYICNVAETHVRVAESPQEGGTRCLVSAGACSPQDILDIANSLEPKPWDGMLHMIAFNTQQFERVHGFKLRTLAGTIADSLKDFRAQGWIQ</sequence>